<dbReference type="InterPro" id="IPR009057">
    <property type="entry name" value="Homeodomain-like_sf"/>
</dbReference>
<feature type="region of interest" description="Disordered" evidence="7">
    <location>
        <begin position="16"/>
        <end position="36"/>
    </location>
</feature>
<dbReference type="EMBL" id="GQ465832">
    <property type="protein sequence ID" value="ACV88386.1"/>
    <property type="molecule type" value="mRNA"/>
</dbReference>
<dbReference type="AlphaFoldDB" id="C9E736"/>
<feature type="domain" description="Homeobox" evidence="8">
    <location>
        <begin position="231"/>
        <end position="294"/>
    </location>
</feature>
<dbReference type="PANTHER" id="PTHR11850">
    <property type="entry name" value="HOMEOBOX PROTEIN TRANSCRIPTION FACTORS"/>
    <property type="match status" value="1"/>
</dbReference>
<feature type="compositionally biased region" description="Polar residues" evidence="7">
    <location>
        <begin position="16"/>
        <end position="32"/>
    </location>
</feature>
<evidence type="ECO:0000259" key="8">
    <source>
        <dbReference type="PROSITE" id="PS50071"/>
    </source>
</evidence>
<dbReference type="InterPro" id="IPR005539">
    <property type="entry name" value="ELK_dom"/>
</dbReference>
<evidence type="ECO:0000256" key="1">
    <source>
        <dbReference type="ARBA" id="ARBA00004123"/>
    </source>
</evidence>
<dbReference type="InterPro" id="IPR005540">
    <property type="entry name" value="KNOX1"/>
</dbReference>
<dbReference type="SMART" id="SM00389">
    <property type="entry name" value="HOX"/>
    <property type="match status" value="1"/>
</dbReference>
<organism evidence="10">
    <name type="scientific">Fragaria ananassa</name>
    <name type="common">Strawberry</name>
    <name type="synonym">Fragaria chiloensis x Fragaria virginiana</name>
    <dbReference type="NCBI Taxonomy" id="3747"/>
    <lineage>
        <taxon>Eukaryota</taxon>
        <taxon>Viridiplantae</taxon>
        <taxon>Streptophyta</taxon>
        <taxon>Embryophyta</taxon>
        <taxon>Tracheophyta</taxon>
        <taxon>Spermatophyta</taxon>
        <taxon>Magnoliopsida</taxon>
        <taxon>eudicotyledons</taxon>
        <taxon>Gunneridae</taxon>
        <taxon>Pentapetalae</taxon>
        <taxon>rosids</taxon>
        <taxon>fabids</taxon>
        <taxon>Rosales</taxon>
        <taxon>Rosaceae</taxon>
        <taxon>Rosoideae</taxon>
        <taxon>Potentilleae</taxon>
        <taxon>Fragariinae</taxon>
        <taxon>Fragaria</taxon>
    </lineage>
</organism>
<evidence type="ECO:0000256" key="6">
    <source>
        <dbReference type="PROSITE-ProRule" id="PRU00559"/>
    </source>
</evidence>
<evidence type="ECO:0000256" key="4">
    <source>
        <dbReference type="ARBA" id="ARBA00023242"/>
    </source>
</evidence>
<evidence type="ECO:0000256" key="2">
    <source>
        <dbReference type="ARBA" id="ARBA00023125"/>
    </source>
</evidence>
<reference evidence="10" key="1">
    <citation type="journal article" date="2011" name="PLoS ONE">
        <title>A Strawberry KNOX Gene Regulates Leaf, Flower and Meristem Architecture.</title>
        <authorList>
            <person name="Chatterjee M."/>
            <person name="Bermudez-Lozano C.L."/>
            <person name="Clancy M.A."/>
            <person name="Davis T.M."/>
            <person name="Folta K.M."/>
        </authorList>
    </citation>
    <scope>NUCLEOTIDE SEQUENCE</scope>
</reference>
<evidence type="ECO:0000256" key="7">
    <source>
        <dbReference type="SAM" id="MobiDB-lite"/>
    </source>
</evidence>
<dbReference type="Pfam" id="PF03791">
    <property type="entry name" value="KNOX2"/>
    <property type="match status" value="1"/>
</dbReference>
<sequence>MEDFYRLNTMNMISSSSGNVNQVENGTRTTTEGGAAYRGSPIIMSHRNFNMLQFETDQGMTELMKTQIANHPRYPDLVSAYIDCQKVGAPPEIKSLLEEVGRLSFPTSTCRSEIGADPELDEFMDTYCGVLHTYKEELSKPVDEATTFLNNIELQLSDLCKGTFQKNNCDLQAAVPLPDEAVGGSEEEFSYGEMEAAEGQDTSAFRACDRELKDMLLHKYSGYLGKLKKDFLKSRKKGKLPKDARSALMDWWNTHYRWPYPTEEQKMQLSVATGLDQRQINNWFINQRKRHWKPSEDMKFALMEGVSGSINGEGGPSLLCAHGFGHDDIM</sequence>
<dbReference type="PROSITE" id="PS00027">
    <property type="entry name" value="HOMEOBOX_1"/>
    <property type="match status" value="1"/>
</dbReference>
<proteinExistence type="evidence at transcript level"/>
<dbReference type="SMART" id="SM01188">
    <property type="entry name" value="ELK"/>
    <property type="match status" value="2"/>
</dbReference>
<dbReference type="InterPro" id="IPR050224">
    <property type="entry name" value="TALE_homeobox"/>
</dbReference>
<dbReference type="GO" id="GO:0003677">
    <property type="term" value="F:DNA binding"/>
    <property type="evidence" value="ECO:0007669"/>
    <property type="project" value="UniProtKB-UniRule"/>
</dbReference>
<keyword evidence="4 5" id="KW-0539">Nucleus</keyword>
<keyword evidence="3 5" id="KW-0371">Homeobox</keyword>
<evidence type="ECO:0000259" key="9">
    <source>
        <dbReference type="PROSITE" id="PS51213"/>
    </source>
</evidence>
<dbReference type="GO" id="GO:0000981">
    <property type="term" value="F:DNA-binding transcription factor activity, RNA polymerase II-specific"/>
    <property type="evidence" value="ECO:0007669"/>
    <property type="project" value="InterPro"/>
</dbReference>
<dbReference type="PROSITE" id="PS51213">
    <property type="entry name" value="ELK"/>
    <property type="match status" value="1"/>
</dbReference>
<dbReference type="InterPro" id="IPR017970">
    <property type="entry name" value="Homeobox_CS"/>
</dbReference>
<comment type="subcellular location">
    <subcellularLocation>
        <location evidence="1 5">Nucleus</location>
    </subcellularLocation>
</comment>
<dbReference type="SMART" id="SM01256">
    <property type="entry name" value="KNOX2"/>
    <property type="match status" value="1"/>
</dbReference>
<dbReference type="SMART" id="SM01255">
    <property type="entry name" value="KNOX1"/>
    <property type="match status" value="1"/>
</dbReference>
<protein>
    <submittedName>
        <fullName evidence="10">Class I knox protein</fullName>
    </submittedName>
</protein>
<evidence type="ECO:0000256" key="5">
    <source>
        <dbReference type="PROSITE-ProRule" id="PRU00108"/>
    </source>
</evidence>
<dbReference type="InterPro" id="IPR005541">
    <property type="entry name" value="KNOX2"/>
</dbReference>
<dbReference type="Gene3D" id="1.10.10.60">
    <property type="entry name" value="Homeodomain-like"/>
    <property type="match status" value="1"/>
</dbReference>
<accession>C9E736</accession>
<dbReference type="Pfam" id="PF03789">
    <property type="entry name" value="ELK"/>
    <property type="match status" value="1"/>
</dbReference>
<dbReference type="Pfam" id="PF05920">
    <property type="entry name" value="Homeobox_KN"/>
    <property type="match status" value="1"/>
</dbReference>
<evidence type="ECO:0000313" key="10">
    <source>
        <dbReference type="EMBL" id="ACV88386.1"/>
    </source>
</evidence>
<dbReference type="PROSITE" id="PS50071">
    <property type="entry name" value="HOMEOBOX_2"/>
    <property type="match status" value="1"/>
</dbReference>
<dbReference type="InterPro" id="IPR008422">
    <property type="entry name" value="KN_HD"/>
</dbReference>
<evidence type="ECO:0000256" key="3">
    <source>
        <dbReference type="ARBA" id="ARBA00023155"/>
    </source>
</evidence>
<comment type="similarity">
    <text evidence="6">Belongs to the TALE/KNOX homeobox family.</text>
</comment>
<feature type="DNA-binding region" description="Homeobox; TALE-type" evidence="5">
    <location>
        <begin position="232"/>
        <end position="295"/>
    </location>
</feature>
<feature type="domain" description="ELK" evidence="9">
    <location>
        <begin position="211"/>
        <end position="231"/>
    </location>
</feature>
<keyword evidence="2 5" id="KW-0238">DNA-binding</keyword>
<dbReference type="GO" id="GO:0005634">
    <property type="term" value="C:nucleus"/>
    <property type="evidence" value="ECO:0007669"/>
    <property type="project" value="UniProtKB-SubCell"/>
</dbReference>
<name>C9E736_FRAAN</name>
<dbReference type="CDD" id="cd00086">
    <property type="entry name" value="homeodomain"/>
    <property type="match status" value="1"/>
</dbReference>
<dbReference type="Pfam" id="PF03790">
    <property type="entry name" value="KNOX1"/>
    <property type="match status" value="1"/>
</dbReference>
<dbReference type="SUPFAM" id="SSF46689">
    <property type="entry name" value="Homeodomain-like"/>
    <property type="match status" value="1"/>
</dbReference>
<dbReference type="InterPro" id="IPR001356">
    <property type="entry name" value="HD"/>
</dbReference>